<keyword evidence="1" id="KW-0540">Nuclease</keyword>
<organism evidence="4">
    <name type="scientific">Klebsiella pneumoniae</name>
    <dbReference type="NCBI Taxonomy" id="573"/>
    <lineage>
        <taxon>Bacteria</taxon>
        <taxon>Pseudomonadati</taxon>
        <taxon>Pseudomonadota</taxon>
        <taxon>Gammaproteobacteria</taxon>
        <taxon>Enterobacterales</taxon>
        <taxon>Enterobacteriaceae</taxon>
        <taxon>Klebsiella/Raoultella group</taxon>
        <taxon>Klebsiella</taxon>
        <taxon>Klebsiella pneumoniae complex</taxon>
    </lineage>
</organism>
<keyword evidence="2 4" id="KW-0269">Exonuclease</keyword>
<accession>A0A6M4NT42</accession>
<dbReference type="GO" id="GO:0008408">
    <property type="term" value="F:3'-5' exonuclease activity"/>
    <property type="evidence" value="ECO:0007669"/>
    <property type="project" value="TreeGrafter"/>
</dbReference>
<feature type="domain" description="Exonuclease" evidence="3">
    <location>
        <begin position="44"/>
        <end position="226"/>
    </location>
</feature>
<dbReference type="Gene3D" id="3.30.420.10">
    <property type="entry name" value="Ribonuclease H-like superfamily/Ribonuclease H"/>
    <property type="match status" value="1"/>
</dbReference>
<keyword evidence="4" id="KW-0614">Plasmid</keyword>
<dbReference type="InterPro" id="IPR012337">
    <property type="entry name" value="RNaseH-like_sf"/>
</dbReference>
<dbReference type="InterPro" id="IPR036397">
    <property type="entry name" value="RNaseH_sf"/>
</dbReference>
<protein>
    <submittedName>
        <fullName evidence="4">Phage exonuclease</fullName>
    </submittedName>
</protein>
<dbReference type="PANTHER" id="PTHR30231:SF41">
    <property type="entry name" value="DNA POLYMERASE III SUBUNIT EPSILON"/>
    <property type="match status" value="1"/>
</dbReference>
<evidence type="ECO:0000256" key="2">
    <source>
        <dbReference type="ARBA" id="ARBA00022839"/>
    </source>
</evidence>
<dbReference type="InterPro" id="IPR013520">
    <property type="entry name" value="Ribonucl_H"/>
</dbReference>
<dbReference type="SMART" id="SM00479">
    <property type="entry name" value="EXOIII"/>
    <property type="match status" value="1"/>
</dbReference>
<dbReference type="Pfam" id="PF00929">
    <property type="entry name" value="RNase_T"/>
    <property type="match status" value="1"/>
</dbReference>
<dbReference type="RefSeq" id="WP_202919984.1">
    <property type="nucleotide sequence ID" value="NZ_CP171375.1"/>
</dbReference>
<dbReference type="SUPFAM" id="SSF53098">
    <property type="entry name" value="Ribonuclease H-like"/>
    <property type="match status" value="1"/>
</dbReference>
<sequence length="226" mass="25763">MFISLSPEKSQRHPELFNKKYGNKMLTYHQSIFKMIMANWLNSDHVIIDTETTGLMASDEIIEITIINMRGEILLNTLVKPSRPIPPEVTKINNITNEMVADAPAWREVFPAALKIIRKHKWLAWNSSFDARLMVQTCLQTGFFDDLKPHLITSIIMAIETRHIDAKAVYDQWYGEFDEKRKNFKRQSLATAAARHGISTAGAHRALADCLMILGVLKQVCQPEVA</sequence>
<evidence type="ECO:0000256" key="1">
    <source>
        <dbReference type="ARBA" id="ARBA00022722"/>
    </source>
</evidence>
<name>A0A6M4NT42_KLEPN</name>
<keyword evidence="2 4" id="KW-0378">Hydrolase</keyword>
<dbReference type="EMBL" id="MT090961">
    <property type="protein sequence ID" value="QJS01200.1"/>
    <property type="molecule type" value="Genomic_DNA"/>
</dbReference>
<reference evidence="4" key="1">
    <citation type="submission" date="2020-02" db="EMBL/GenBank/DDBJ databases">
        <authorList>
            <person name="Qin S."/>
            <person name="Li L."/>
        </authorList>
    </citation>
    <scope>NUCLEOTIDE SEQUENCE</scope>
    <source>
        <strain evidence="4">KP18-2079</strain>
        <plasmid evidence="4">pKP18-2079_54kb</plasmid>
    </source>
</reference>
<dbReference type="CDD" id="cd06127">
    <property type="entry name" value="DEDDh"/>
    <property type="match status" value="1"/>
</dbReference>
<evidence type="ECO:0000259" key="3">
    <source>
        <dbReference type="SMART" id="SM00479"/>
    </source>
</evidence>
<dbReference type="PANTHER" id="PTHR30231">
    <property type="entry name" value="DNA POLYMERASE III SUBUNIT EPSILON"/>
    <property type="match status" value="1"/>
</dbReference>
<dbReference type="GO" id="GO:0003676">
    <property type="term" value="F:nucleic acid binding"/>
    <property type="evidence" value="ECO:0007669"/>
    <property type="project" value="InterPro"/>
</dbReference>
<dbReference type="GO" id="GO:0045004">
    <property type="term" value="P:DNA replication proofreading"/>
    <property type="evidence" value="ECO:0007669"/>
    <property type="project" value="TreeGrafter"/>
</dbReference>
<evidence type="ECO:0000313" key="4">
    <source>
        <dbReference type="EMBL" id="QJS01200.1"/>
    </source>
</evidence>
<dbReference type="AlphaFoldDB" id="A0A6M4NT42"/>
<proteinExistence type="predicted"/>
<geneLocation type="plasmid" evidence="4">
    <name>pKP18-2079_54kb</name>
</geneLocation>
<dbReference type="GO" id="GO:0005829">
    <property type="term" value="C:cytosol"/>
    <property type="evidence" value="ECO:0007669"/>
    <property type="project" value="TreeGrafter"/>
</dbReference>